<dbReference type="PANTHER" id="PTHR42693">
    <property type="entry name" value="ARYLSULFATASE FAMILY MEMBER"/>
    <property type="match status" value="1"/>
</dbReference>
<evidence type="ECO:0000256" key="3">
    <source>
        <dbReference type="ARBA" id="ARBA00022801"/>
    </source>
</evidence>
<sequence>MSSQQPNMIYIVADQWRGDCLGIYKNHHPVMTPHLNQLACEGVNYRHGYADCPICMPQRATMLTGKTGSQTRCITNFDTNSAPEIDPSRTLPGRLTKEAGYQTKAIGKMHFVPQRARHGFEHVTLHPDDYLWWLEEQGQGGSFRGHGLGGNEVYPTEAVTDQRYYHTTWIIDQAIRFLEQRDPANPFFLYIIFEAPHSPFDPPPPYDRMYDNFTIPAPVEGNWRENDYPASFEAKRIGGKYDYMQPEAIAEARRRYYGQMSHIDYQLGRLFGSLRSHGIDDQTAIAFTSDHGECLGDHGIFAKHNFLESAARVPFILRLPPQFREQYQTAQADTPVLTADLCPTFLNMAGLTPDRTTEGQSLLQASQREFIFGETPESAMILGRGYKFIYYIAGGNEQLFNIHQDSDDRENLAHSADFASIQAELKAKLIDYLTHNKSPMVKDGALVNQPVNIDTDWLRRMNPCACRGPMHGGDGY</sequence>
<dbReference type="InterPro" id="IPR050738">
    <property type="entry name" value="Sulfatase"/>
</dbReference>
<evidence type="ECO:0000256" key="1">
    <source>
        <dbReference type="ARBA" id="ARBA00008779"/>
    </source>
</evidence>
<name>A0ABZ0RJ41_9BACT</name>
<comment type="similarity">
    <text evidence="1">Belongs to the sulfatase family.</text>
</comment>
<gene>
    <name evidence="6" type="ORF">SH580_17375</name>
</gene>
<keyword evidence="4" id="KW-0106">Calcium</keyword>
<dbReference type="InterPro" id="IPR017850">
    <property type="entry name" value="Alkaline_phosphatase_core_sf"/>
</dbReference>
<dbReference type="Pfam" id="PF00884">
    <property type="entry name" value="Sulfatase"/>
    <property type="match status" value="1"/>
</dbReference>
<dbReference type="InterPro" id="IPR000917">
    <property type="entry name" value="Sulfatase_N"/>
</dbReference>
<protein>
    <submittedName>
        <fullName evidence="6">Sulfatase-like hydrolase/transferase</fullName>
    </submittedName>
</protein>
<keyword evidence="2" id="KW-0479">Metal-binding</keyword>
<evidence type="ECO:0000256" key="2">
    <source>
        <dbReference type="ARBA" id="ARBA00022723"/>
    </source>
</evidence>
<evidence type="ECO:0000256" key="4">
    <source>
        <dbReference type="ARBA" id="ARBA00022837"/>
    </source>
</evidence>
<dbReference type="InterPro" id="IPR024607">
    <property type="entry name" value="Sulfatase_CS"/>
</dbReference>
<keyword evidence="7" id="KW-1185">Reference proteome</keyword>
<evidence type="ECO:0000313" key="7">
    <source>
        <dbReference type="Proteomes" id="UP001324993"/>
    </source>
</evidence>
<dbReference type="SUPFAM" id="SSF53649">
    <property type="entry name" value="Alkaline phosphatase-like"/>
    <property type="match status" value="1"/>
</dbReference>
<dbReference type="Gene3D" id="3.40.720.10">
    <property type="entry name" value="Alkaline Phosphatase, subunit A"/>
    <property type="match status" value="1"/>
</dbReference>
<dbReference type="EMBL" id="CP138858">
    <property type="protein sequence ID" value="WPJ95196.1"/>
    <property type="molecule type" value="Genomic_DNA"/>
</dbReference>
<evidence type="ECO:0000259" key="5">
    <source>
        <dbReference type="Pfam" id="PF00884"/>
    </source>
</evidence>
<organism evidence="6 7">
    <name type="scientific">Coraliomargarita algicola</name>
    <dbReference type="NCBI Taxonomy" id="3092156"/>
    <lineage>
        <taxon>Bacteria</taxon>
        <taxon>Pseudomonadati</taxon>
        <taxon>Verrucomicrobiota</taxon>
        <taxon>Opitutia</taxon>
        <taxon>Puniceicoccales</taxon>
        <taxon>Coraliomargaritaceae</taxon>
        <taxon>Coraliomargarita</taxon>
    </lineage>
</organism>
<reference evidence="6 7" key="1">
    <citation type="submission" date="2023-11" db="EMBL/GenBank/DDBJ databases">
        <title>Coraliomargarita sp. nov., isolated from marine algae.</title>
        <authorList>
            <person name="Lee J.K."/>
            <person name="Baek J.H."/>
            <person name="Kim J.M."/>
            <person name="Choi D.G."/>
            <person name="Jeon C.O."/>
        </authorList>
    </citation>
    <scope>NUCLEOTIDE SEQUENCE [LARGE SCALE GENOMIC DNA]</scope>
    <source>
        <strain evidence="6 7">J2-16</strain>
    </source>
</reference>
<dbReference type="RefSeq" id="WP_319832089.1">
    <property type="nucleotide sequence ID" value="NZ_CP138858.1"/>
</dbReference>
<accession>A0ABZ0RJ41</accession>
<dbReference type="Proteomes" id="UP001324993">
    <property type="component" value="Chromosome"/>
</dbReference>
<feature type="domain" description="Sulfatase N-terminal" evidence="5">
    <location>
        <begin position="6"/>
        <end position="350"/>
    </location>
</feature>
<evidence type="ECO:0000313" key="6">
    <source>
        <dbReference type="EMBL" id="WPJ95196.1"/>
    </source>
</evidence>
<proteinExistence type="inferred from homology"/>
<dbReference type="PANTHER" id="PTHR42693:SF33">
    <property type="entry name" value="ARYLSULFATASE"/>
    <property type="match status" value="1"/>
</dbReference>
<keyword evidence="3" id="KW-0378">Hydrolase</keyword>
<dbReference type="PROSITE" id="PS00149">
    <property type="entry name" value="SULFATASE_2"/>
    <property type="match status" value="1"/>
</dbReference>